<accession>A0A397II35</accession>
<dbReference type="AlphaFoldDB" id="A0A397II35"/>
<evidence type="ECO:0000313" key="1">
    <source>
        <dbReference type="EMBL" id="RHZ73918.1"/>
    </source>
</evidence>
<gene>
    <name evidence="1" type="ORF">Glove_228g36</name>
</gene>
<name>A0A397II35_9GLOM</name>
<keyword evidence="2" id="KW-1185">Reference proteome</keyword>
<comment type="caution">
    <text evidence="1">The sequence shown here is derived from an EMBL/GenBank/DDBJ whole genome shotgun (WGS) entry which is preliminary data.</text>
</comment>
<dbReference type="EMBL" id="PQFF01000211">
    <property type="protein sequence ID" value="RHZ73918.1"/>
    <property type="molecule type" value="Genomic_DNA"/>
</dbReference>
<reference evidence="1 2" key="1">
    <citation type="submission" date="2018-08" db="EMBL/GenBank/DDBJ databases">
        <title>Genome and evolution of the arbuscular mycorrhizal fungus Diversispora epigaea (formerly Glomus versiforme) and its bacterial endosymbionts.</title>
        <authorList>
            <person name="Sun X."/>
            <person name="Fei Z."/>
            <person name="Harrison M."/>
        </authorList>
    </citation>
    <scope>NUCLEOTIDE SEQUENCE [LARGE SCALE GENOMIC DNA]</scope>
    <source>
        <strain evidence="1 2">IT104</strain>
    </source>
</reference>
<dbReference type="OrthoDB" id="2325191at2759"/>
<sequence>MLTIHNYNNNITERKKEQSMKGLQLIGFKEQNLHSIFDYINALKIILSINDKTQYLKEFVASIVADWPGQIFIRKALYKTLSEFQSNFSQDIRSFLPMLGPLHVSLNSKEQVILVHHSFFEKLFHFVFGENKKLAKKPRPWRINLLSELSKCGWIKIKNQIIKKFGNTCKNIKYQTTIDLLDNLIPAVIDIYAILFRSGLFEEYVETIFHIWTFFL</sequence>
<dbReference type="Proteomes" id="UP000266861">
    <property type="component" value="Unassembled WGS sequence"/>
</dbReference>
<organism evidence="1 2">
    <name type="scientific">Diversispora epigaea</name>
    <dbReference type="NCBI Taxonomy" id="1348612"/>
    <lineage>
        <taxon>Eukaryota</taxon>
        <taxon>Fungi</taxon>
        <taxon>Fungi incertae sedis</taxon>
        <taxon>Mucoromycota</taxon>
        <taxon>Glomeromycotina</taxon>
        <taxon>Glomeromycetes</taxon>
        <taxon>Diversisporales</taxon>
        <taxon>Diversisporaceae</taxon>
        <taxon>Diversispora</taxon>
    </lineage>
</organism>
<proteinExistence type="predicted"/>
<evidence type="ECO:0000313" key="2">
    <source>
        <dbReference type="Proteomes" id="UP000266861"/>
    </source>
</evidence>
<protein>
    <submittedName>
        <fullName evidence="1">Uncharacterized protein</fullName>
    </submittedName>
</protein>